<protein>
    <submittedName>
        <fullName evidence="3">Glutathione transferase GstA</fullName>
        <ecNumber evidence="3">2.5.1.18</ecNumber>
    </submittedName>
</protein>
<evidence type="ECO:0000259" key="2">
    <source>
        <dbReference type="PROSITE" id="PS50405"/>
    </source>
</evidence>
<dbReference type="SFLD" id="SFLDS00019">
    <property type="entry name" value="Glutathione_Transferase_(cytos"/>
    <property type="match status" value="1"/>
</dbReference>
<comment type="caution">
    <text evidence="3">The sequence shown here is derived from an EMBL/GenBank/DDBJ whole genome shotgun (WGS) entry which is preliminary data.</text>
</comment>
<dbReference type="Gene3D" id="1.20.1050.10">
    <property type="match status" value="1"/>
</dbReference>
<dbReference type="CDD" id="cd03188">
    <property type="entry name" value="GST_C_Beta"/>
    <property type="match status" value="1"/>
</dbReference>
<feature type="domain" description="GST N-terminal" evidence="1">
    <location>
        <begin position="1"/>
        <end position="81"/>
    </location>
</feature>
<feature type="domain" description="GST C-terminal" evidence="2">
    <location>
        <begin position="86"/>
        <end position="200"/>
    </location>
</feature>
<dbReference type="SFLD" id="SFLDG01150">
    <property type="entry name" value="Main.1:_Beta-like"/>
    <property type="match status" value="1"/>
</dbReference>
<dbReference type="PANTHER" id="PTHR44051:SF8">
    <property type="entry name" value="GLUTATHIONE S-TRANSFERASE GSTA"/>
    <property type="match status" value="1"/>
</dbReference>
<reference evidence="4" key="1">
    <citation type="submission" date="2023-07" db="EMBL/GenBank/DDBJ databases">
        <title>Molecular identification of indigenous halophilic bacteria isolated from red sea cost, biodegradation of synthetic dyes and assessment of degraded metabolite toxicity.</title>
        <authorList>
            <person name="Chaieb K."/>
            <person name="Altayb H.N."/>
        </authorList>
    </citation>
    <scope>NUCLEOTIDE SEQUENCE [LARGE SCALE GENOMIC DNA]</scope>
    <source>
        <strain evidence="4">K20</strain>
    </source>
</reference>
<dbReference type="EC" id="2.5.1.18" evidence="3"/>
<dbReference type="InterPro" id="IPR004046">
    <property type="entry name" value="GST_C"/>
</dbReference>
<dbReference type="PANTHER" id="PTHR44051">
    <property type="entry name" value="GLUTATHIONE S-TRANSFERASE-RELATED"/>
    <property type="match status" value="1"/>
</dbReference>
<evidence type="ECO:0000313" key="3">
    <source>
        <dbReference type="EMBL" id="MCA2016805.1"/>
    </source>
</evidence>
<evidence type="ECO:0000313" key="4">
    <source>
        <dbReference type="Proteomes" id="UP001199044"/>
    </source>
</evidence>
<dbReference type="GO" id="GO:0004364">
    <property type="term" value="F:glutathione transferase activity"/>
    <property type="evidence" value="ECO:0007669"/>
    <property type="project" value="UniProtKB-EC"/>
</dbReference>
<proteinExistence type="predicted"/>
<keyword evidence="3" id="KW-0808">Transferase</keyword>
<dbReference type="Proteomes" id="UP001199044">
    <property type="component" value="Unassembled WGS sequence"/>
</dbReference>
<accession>A0ABS7YRA6</accession>
<dbReference type="Gene3D" id="3.40.30.10">
    <property type="entry name" value="Glutaredoxin"/>
    <property type="match status" value="1"/>
</dbReference>
<dbReference type="InterPro" id="IPR040079">
    <property type="entry name" value="Glutathione_S-Trfase"/>
</dbReference>
<organism evidence="3 4">
    <name type="scientific">Vibrio tritonius</name>
    <dbReference type="NCBI Taxonomy" id="1435069"/>
    <lineage>
        <taxon>Bacteria</taxon>
        <taxon>Pseudomonadati</taxon>
        <taxon>Pseudomonadota</taxon>
        <taxon>Gammaproteobacteria</taxon>
        <taxon>Vibrionales</taxon>
        <taxon>Vibrionaceae</taxon>
        <taxon>Vibrio</taxon>
    </lineage>
</organism>
<dbReference type="Pfam" id="PF00043">
    <property type="entry name" value="GST_C"/>
    <property type="match status" value="1"/>
</dbReference>
<name>A0ABS7YRA6_9VIBR</name>
<sequence>MKLYFTPGACSLAPHIVLEELGLSHELDQVDLKAKKTQSGADFLALNAKGYVPALQLDNGHLLTEGLVISQYLADLKPEAGLIPAAGEERYQLQSVMVFISTELHKPMGSMFNPAQSADARQAAEATLTKRLGWIVEQLGDNDYLFANQFSIADAYLFTVLNWANIVKFDLTPWPALAAFSARIAQRPAVQAALKAEGLI</sequence>
<dbReference type="SFLD" id="SFLDG00358">
    <property type="entry name" value="Main_(cytGST)"/>
    <property type="match status" value="1"/>
</dbReference>
<dbReference type="RefSeq" id="WP_225250710.1">
    <property type="nucleotide sequence ID" value="NZ_JAIWIU010000071.1"/>
</dbReference>
<dbReference type="EMBL" id="JAIWIU010000071">
    <property type="protein sequence ID" value="MCA2016805.1"/>
    <property type="molecule type" value="Genomic_DNA"/>
</dbReference>
<dbReference type="SUPFAM" id="SSF52833">
    <property type="entry name" value="Thioredoxin-like"/>
    <property type="match status" value="1"/>
</dbReference>
<dbReference type="InterPro" id="IPR036282">
    <property type="entry name" value="Glutathione-S-Trfase_C_sf"/>
</dbReference>
<dbReference type="Pfam" id="PF13409">
    <property type="entry name" value="GST_N_2"/>
    <property type="match status" value="1"/>
</dbReference>
<dbReference type="PROSITE" id="PS50405">
    <property type="entry name" value="GST_CTER"/>
    <property type="match status" value="1"/>
</dbReference>
<dbReference type="InterPro" id="IPR036249">
    <property type="entry name" value="Thioredoxin-like_sf"/>
</dbReference>
<evidence type="ECO:0000259" key="1">
    <source>
        <dbReference type="PROSITE" id="PS50404"/>
    </source>
</evidence>
<dbReference type="InterPro" id="IPR010987">
    <property type="entry name" value="Glutathione-S-Trfase_C-like"/>
</dbReference>
<dbReference type="SUPFAM" id="SSF47616">
    <property type="entry name" value="GST C-terminal domain-like"/>
    <property type="match status" value="1"/>
</dbReference>
<gene>
    <name evidence="3" type="primary">gstA</name>
    <name evidence="3" type="ORF">LDJ79_11835</name>
</gene>
<dbReference type="NCBIfam" id="NF007831">
    <property type="entry name" value="PRK10542.1"/>
    <property type="match status" value="1"/>
</dbReference>
<dbReference type="PROSITE" id="PS50404">
    <property type="entry name" value="GST_NTER"/>
    <property type="match status" value="1"/>
</dbReference>
<keyword evidence="4" id="KW-1185">Reference proteome</keyword>
<dbReference type="InterPro" id="IPR004045">
    <property type="entry name" value="Glutathione_S-Trfase_N"/>
</dbReference>
<dbReference type="CDD" id="cd03057">
    <property type="entry name" value="GST_N_Beta"/>
    <property type="match status" value="1"/>
</dbReference>